<sequence length="225" mass="26248">MKRIIIIVALAFWACEQKPLSDLSLIKMGSPISDYKLDANDFSDKGMQPMRYEVPLFHMIEEMPDEDQWRPLMHTFEGETYNYTYGGVKISYHTTIQTYNDKIVQLCIMPEIDALPALVKYLYATLGVPDEEYSLILKRSIVPTSKYAFSSLEIHNLLASIFPEHNDGNIPCIEKDEISAPTYLQWDRGNEIYCLKIIDTHYYQDNTEEYELKPMFICTLRYLPE</sequence>
<evidence type="ECO:0000313" key="2">
    <source>
        <dbReference type="Proteomes" id="UP000217276"/>
    </source>
</evidence>
<dbReference type="EMBL" id="CP022384">
    <property type="protein sequence ID" value="ATA81872.1"/>
    <property type="molecule type" value="Genomic_DNA"/>
</dbReference>
<name>A0A250F9R8_9FLAO</name>
<organism evidence="1 2">
    <name type="scientific">Capnocytophaga leadbetteri</name>
    <dbReference type="NCBI Taxonomy" id="327575"/>
    <lineage>
        <taxon>Bacteria</taxon>
        <taxon>Pseudomonadati</taxon>
        <taxon>Bacteroidota</taxon>
        <taxon>Flavobacteriia</taxon>
        <taxon>Flavobacteriales</taxon>
        <taxon>Flavobacteriaceae</taxon>
        <taxon>Capnocytophaga</taxon>
    </lineage>
</organism>
<reference evidence="2" key="1">
    <citation type="submission" date="2017-06" db="EMBL/GenBank/DDBJ databases">
        <title>Capnocytophaga spp. assemblies.</title>
        <authorList>
            <person name="Gulvik C.A."/>
        </authorList>
    </citation>
    <scope>NUCLEOTIDE SEQUENCE [LARGE SCALE GENOMIC DNA]</scope>
    <source>
        <strain evidence="2">H6253</strain>
    </source>
</reference>
<dbReference type="Proteomes" id="UP000217276">
    <property type="component" value="Chromosome"/>
</dbReference>
<protein>
    <submittedName>
        <fullName evidence="1">Uncharacterized protein</fullName>
    </submittedName>
</protein>
<dbReference type="AlphaFoldDB" id="A0A250F9R8"/>
<keyword evidence="2" id="KW-1185">Reference proteome</keyword>
<evidence type="ECO:0000313" key="1">
    <source>
        <dbReference type="EMBL" id="ATA81872.1"/>
    </source>
</evidence>
<accession>A0A250F9R8</accession>
<gene>
    <name evidence="1" type="ORF">CGC53_05665</name>
</gene>
<dbReference type="RefSeq" id="WP_095913949.1">
    <property type="nucleotide sequence ID" value="NZ_CP022384.1"/>
</dbReference>
<dbReference type="KEGG" id="clk:CGC53_05665"/>
<proteinExistence type="predicted"/>